<evidence type="ECO:0000313" key="1">
    <source>
        <dbReference type="EMBL" id="CRK98243.1"/>
    </source>
</evidence>
<gene>
    <name evidence="1" type="ORF">CLUMA_CG011605</name>
</gene>
<dbReference type="Proteomes" id="UP000183832">
    <property type="component" value="Unassembled WGS sequence"/>
</dbReference>
<name>A0A1J1IDE9_9DIPT</name>
<keyword evidence="2" id="KW-1185">Reference proteome</keyword>
<protein>
    <submittedName>
        <fullName evidence="1">CLUMA_CG011605, isoform A</fullName>
    </submittedName>
</protein>
<dbReference type="AlphaFoldDB" id="A0A1J1IDE9"/>
<proteinExistence type="predicted"/>
<organism evidence="1 2">
    <name type="scientific">Clunio marinus</name>
    <dbReference type="NCBI Taxonomy" id="568069"/>
    <lineage>
        <taxon>Eukaryota</taxon>
        <taxon>Metazoa</taxon>
        <taxon>Ecdysozoa</taxon>
        <taxon>Arthropoda</taxon>
        <taxon>Hexapoda</taxon>
        <taxon>Insecta</taxon>
        <taxon>Pterygota</taxon>
        <taxon>Neoptera</taxon>
        <taxon>Endopterygota</taxon>
        <taxon>Diptera</taxon>
        <taxon>Nematocera</taxon>
        <taxon>Chironomoidea</taxon>
        <taxon>Chironomidae</taxon>
        <taxon>Clunio</taxon>
    </lineage>
</organism>
<reference evidence="1 2" key="1">
    <citation type="submission" date="2015-04" db="EMBL/GenBank/DDBJ databases">
        <authorList>
            <person name="Syromyatnikov M.Y."/>
            <person name="Popov V.N."/>
        </authorList>
    </citation>
    <scope>NUCLEOTIDE SEQUENCE [LARGE SCALE GENOMIC DNA]</scope>
</reference>
<sequence>MQSHQEGRISSDWGLQTLLKLCHEKVHTMCTFDIKQQSTCNTSEPFPFHMLLLMELNNSLTAAMILQNARESIWIKTWDENMFSCSKLHLKH</sequence>
<accession>A0A1J1IDE9</accession>
<dbReference type="EMBL" id="CVRI01000047">
    <property type="protein sequence ID" value="CRK98243.1"/>
    <property type="molecule type" value="Genomic_DNA"/>
</dbReference>
<evidence type="ECO:0000313" key="2">
    <source>
        <dbReference type="Proteomes" id="UP000183832"/>
    </source>
</evidence>